<feature type="compositionally biased region" description="Polar residues" evidence="1">
    <location>
        <begin position="947"/>
        <end position="975"/>
    </location>
</feature>
<dbReference type="InterPro" id="IPR036028">
    <property type="entry name" value="SH3-like_dom_sf"/>
</dbReference>
<evidence type="ECO:0000259" key="2">
    <source>
        <dbReference type="PROSITE" id="PS50086"/>
    </source>
</evidence>
<dbReference type="Pfam" id="PF00566">
    <property type="entry name" value="RabGAP-TBC"/>
    <property type="match status" value="1"/>
</dbReference>
<feature type="compositionally biased region" description="Polar residues" evidence="1">
    <location>
        <begin position="832"/>
        <end position="842"/>
    </location>
</feature>
<dbReference type="GO" id="GO:0031267">
    <property type="term" value="F:small GTPase binding"/>
    <property type="evidence" value="ECO:0007669"/>
    <property type="project" value="TreeGrafter"/>
</dbReference>
<feature type="domain" description="Rab-GAP TBC" evidence="2">
    <location>
        <begin position="1140"/>
        <end position="1319"/>
    </location>
</feature>
<dbReference type="InterPro" id="IPR035969">
    <property type="entry name" value="Rab-GAP_TBC_sf"/>
</dbReference>
<feature type="region of interest" description="Disordered" evidence="1">
    <location>
        <begin position="583"/>
        <end position="621"/>
    </location>
</feature>
<feature type="region of interest" description="Disordered" evidence="1">
    <location>
        <begin position="802"/>
        <end position="859"/>
    </location>
</feature>
<feature type="region of interest" description="Disordered" evidence="1">
    <location>
        <begin position="431"/>
        <end position="461"/>
    </location>
</feature>
<dbReference type="PANTHER" id="PTHR47219">
    <property type="entry name" value="RAB GTPASE-ACTIVATING PROTEIN 1-LIKE"/>
    <property type="match status" value="1"/>
</dbReference>
<feature type="compositionally biased region" description="Polar residues" evidence="1">
    <location>
        <begin position="926"/>
        <end position="939"/>
    </location>
</feature>
<accession>A0A0F7SPZ6</accession>
<dbReference type="InterPro" id="IPR050302">
    <property type="entry name" value="Rab_GAP_TBC_domain"/>
</dbReference>
<dbReference type="SUPFAM" id="SSF50044">
    <property type="entry name" value="SH3-domain"/>
    <property type="match status" value="1"/>
</dbReference>
<dbReference type="SUPFAM" id="SSF47923">
    <property type="entry name" value="Ypt/Rab-GAP domain of gyp1p"/>
    <property type="match status" value="2"/>
</dbReference>
<proteinExistence type="predicted"/>
<dbReference type="Gene3D" id="1.10.472.80">
    <property type="entry name" value="Ypt/Rab-GAP domain of gyp1p, domain 3"/>
    <property type="match status" value="1"/>
</dbReference>
<dbReference type="PANTHER" id="PTHR47219:SF9">
    <property type="entry name" value="GTPASE ACTIVATING PROTEIN AND CENTROSOME-ASSOCIATED, ISOFORM B"/>
    <property type="match status" value="1"/>
</dbReference>
<dbReference type="InterPro" id="IPR000195">
    <property type="entry name" value="Rab-GAP-TBC_dom"/>
</dbReference>
<feature type="compositionally biased region" description="Basic and acidic residues" evidence="1">
    <location>
        <begin position="431"/>
        <end position="456"/>
    </location>
</feature>
<feature type="compositionally biased region" description="Polar residues" evidence="1">
    <location>
        <begin position="223"/>
        <end position="235"/>
    </location>
</feature>
<sequence length="1418" mass="154462">MDPKLLSEWTAFALKGGLCQGFAKEDFVAQGENSLMFLKGDIVVALEACEKEGVYWGYCEGVLGQFKTTLVDFPQGAIPLPPLPTRQRPRPSELPDFVFSPDPSPAIDTASSPVTAVPLLGSPGVEESLSSFEFDSVSCSRSTSSHSFARTEASLGARTGNQSPQLPLTPPSQGNHLFISHQILQQQKLKAPSLGVEFMVTSPTATNFSMEDDLERSSRRSSGQSWASVTTASERSSQDQDGEEQEQEWNKGERLLQECIEKEVDRLSIQQMSSLGSLGSMASLGSLGSLTDSLIKEMAASAALPPGYNPKAKHWNLEQDDDKLEVLGEPLDSSIRSTATVMPESQSDRNPTVNRSIINFSNSDHSLHPAINSLNRNRLGSIASSVSASSDVRFESELSDLFDAYGRESMYACPDENVMEAQIRVQSCKQTFEDHEDTERRDGDEEITIEGRDEKSIQSSESASSLVKALSELTSLASPLDDSSMLSVLKGLDQGAPLSEFPTHIKKRLSSENLASSLRNRIMERNRTADLGGQKNDVEAGSTPGLEIQLDKEDVRDMGRSTKRPPPLKLDVSNVYNADTAQISSPATPTLHRARTPTLEASTSASTSPSVSSPTDSQSKSILRGQTNVNLYSSPGPVPISFFLNNSQTHFTSPAESPIMSPKSFASPKINPSSEGFAGVGAGRPAVVGDTRTRVMPRRERPRSKSFSSQQGVEIGFPMLSTSEQGAPQCSFVTLNPSPVPRIQPGDDQCAPYHVSRPTLQSLGSIDPEPVRSPTVQPQGIQRKTSEHSLLAAIRRAENLPVPSIPSTFRKPTTPSSPHSSSPFLSRPETPRSVSDTRAGTMTSPSINPISPTSPKIPKSRGFMGFGFLRSKSQSNLSISSPGARIDPFILPPQPSPSFSSGSPPVLKSILIKTPVKSEIDPLSSPVRSTDLGTDSSLVHTPAPSFGYSSSPSRPRLATTMSSGTLPSFVSSSNALDDDGEDLLDFQPRRMKPRTSSSSSTSSFRDLVKSKIHPSPKTDSKMNPMHSPVSHTDFKESTVKEGKFEFELMNPLAQKLASKSSVNLTPNAPSSTLIPQTDEWGFFIPSSMVQTFACQRRTASLGPEAVQASEQKWLSIMDTTPSNVAALQKNKKIKKLLRSDLPSSLRTKIWAFLCDAGAKRESGLFAKLVEKGEASDAMVKDCSTVYTDHSLFNPPNSGQKDLLNILKAYGQYNSRLDYKSGMPEIAGCFAILCPAEDAFWLFATTIDRIKGYHNKSLPIDAMCFVHLLEAVDKPLAKRLIIDCQINPEALLRAWILPMFVRVLPWRTVLRVLDIFFLEDLTFLLRISLAILITARDRLLDSATLRTPAHVKYYLYNLPSDELVSPEKLISVADGIKQGMKDDEMMKLRTKAVDELAQGRRTAAKAKAQAEAKALRKRV</sequence>
<feature type="compositionally biased region" description="Low complexity" evidence="1">
    <location>
        <begin position="843"/>
        <end position="857"/>
    </location>
</feature>
<dbReference type="GO" id="GO:0005096">
    <property type="term" value="F:GTPase activator activity"/>
    <property type="evidence" value="ECO:0007669"/>
    <property type="project" value="TreeGrafter"/>
</dbReference>
<name>A0A0F7SPZ6_PHARH</name>
<reference evidence="3" key="1">
    <citation type="submission" date="2014-08" db="EMBL/GenBank/DDBJ databases">
        <authorList>
            <person name="Sharma Rahul"/>
            <person name="Thines Marco"/>
        </authorList>
    </citation>
    <scope>NUCLEOTIDE SEQUENCE</scope>
</reference>
<dbReference type="SMART" id="SM00164">
    <property type="entry name" value="TBC"/>
    <property type="match status" value="1"/>
</dbReference>
<dbReference type="EMBL" id="LN483142">
    <property type="protein sequence ID" value="CED83471.1"/>
    <property type="molecule type" value="Genomic_DNA"/>
</dbReference>
<feature type="region of interest" description="Disordered" evidence="1">
    <location>
        <begin position="919"/>
        <end position="1032"/>
    </location>
</feature>
<protein>
    <submittedName>
        <fullName evidence="3">PDZ-domain interacting protein EPI64, contains TBC domain</fullName>
    </submittedName>
</protein>
<feature type="compositionally biased region" description="Low complexity" evidence="1">
    <location>
        <begin position="596"/>
        <end position="621"/>
    </location>
</feature>
<organism evidence="3">
    <name type="scientific">Phaffia rhodozyma</name>
    <name type="common">Yeast</name>
    <name type="synonym">Xanthophyllomyces dendrorhous</name>
    <dbReference type="NCBI Taxonomy" id="264483"/>
    <lineage>
        <taxon>Eukaryota</taxon>
        <taxon>Fungi</taxon>
        <taxon>Dikarya</taxon>
        <taxon>Basidiomycota</taxon>
        <taxon>Agaricomycotina</taxon>
        <taxon>Tremellomycetes</taxon>
        <taxon>Cystofilobasidiales</taxon>
        <taxon>Mrakiaceae</taxon>
        <taxon>Phaffia</taxon>
    </lineage>
</organism>
<evidence type="ECO:0000256" key="1">
    <source>
        <dbReference type="SAM" id="MobiDB-lite"/>
    </source>
</evidence>
<feature type="compositionally biased region" description="Low complexity" evidence="1">
    <location>
        <begin position="812"/>
        <end position="823"/>
    </location>
</feature>
<dbReference type="PROSITE" id="PS50086">
    <property type="entry name" value="TBC_RABGAP"/>
    <property type="match status" value="1"/>
</dbReference>
<feature type="compositionally biased region" description="Polar residues" evidence="1">
    <location>
        <begin position="774"/>
        <end position="783"/>
    </location>
</feature>
<evidence type="ECO:0000313" key="3">
    <source>
        <dbReference type="EMBL" id="CED83471.1"/>
    </source>
</evidence>
<feature type="region of interest" description="Disordered" evidence="1">
    <location>
        <begin position="209"/>
        <end position="250"/>
    </location>
</feature>
<feature type="region of interest" description="Disordered" evidence="1">
    <location>
        <begin position="759"/>
        <end position="784"/>
    </location>
</feature>
<feature type="region of interest" description="Disordered" evidence="1">
    <location>
        <begin position="150"/>
        <end position="174"/>
    </location>
</feature>
<dbReference type="Gene3D" id="1.10.8.270">
    <property type="entry name" value="putative rabgap domain of human tbc1 domain family member 14 like domains"/>
    <property type="match status" value="1"/>
</dbReference>